<keyword evidence="6" id="KW-0999">Mitochondrion inner membrane</keyword>
<keyword evidence="3" id="KW-0813">Transport</keyword>
<reference evidence="11" key="1">
    <citation type="submission" date="2022-11" db="UniProtKB">
        <authorList>
            <consortium name="WormBaseParasite"/>
        </authorList>
    </citation>
    <scope>IDENTIFICATION</scope>
</reference>
<dbReference type="GO" id="GO:0015078">
    <property type="term" value="F:proton transmembrane transporter activity"/>
    <property type="evidence" value="ECO:0007669"/>
    <property type="project" value="InterPro"/>
</dbReference>
<dbReference type="Pfam" id="PF05873">
    <property type="entry name" value="Mt_ATP-synt_D"/>
    <property type="match status" value="1"/>
</dbReference>
<keyword evidence="9" id="KW-0472">Membrane</keyword>
<comment type="subcellular location">
    <subcellularLocation>
        <location evidence="1">Mitochondrion inner membrane</location>
    </subcellularLocation>
</comment>
<dbReference type="AlphaFoldDB" id="A0A915DNE8"/>
<evidence type="ECO:0000256" key="3">
    <source>
        <dbReference type="ARBA" id="ARBA00022448"/>
    </source>
</evidence>
<keyword evidence="8" id="KW-0496">Mitochondrion</keyword>
<dbReference type="GO" id="GO:0015986">
    <property type="term" value="P:proton motive force-driven ATP synthesis"/>
    <property type="evidence" value="ECO:0007669"/>
    <property type="project" value="InterPro"/>
</dbReference>
<dbReference type="PANTHER" id="PTHR12700">
    <property type="entry name" value="ATP SYNTHASE SUBUNIT D, MITOCHONDRIAL"/>
    <property type="match status" value="1"/>
</dbReference>
<organism evidence="10 11">
    <name type="scientific">Ditylenchus dipsaci</name>
    <dbReference type="NCBI Taxonomy" id="166011"/>
    <lineage>
        <taxon>Eukaryota</taxon>
        <taxon>Metazoa</taxon>
        <taxon>Ecdysozoa</taxon>
        <taxon>Nematoda</taxon>
        <taxon>Chromadorea</taxon>
        <taxon>Rhabditida</taxon>
        <taxon>Tylenchina</taxon>
        <taxon>Tylenchomorpha</taxon>
        <taxon>Sphaerularioidea</taxon>
        <taxon>Anguinidae</taxon>
        <taxon>Anguininae</taxon>
        <taxon>Ditylenchus</taxon>
    </lineage>
</organism>
<dbReference type="SUPFAM" id="SSF161065">
    <property type="entry name" value="ATP synthase D chain-like"/>
    <property type="match status" value="1"/>
</dbReference>
<evidence type="ECO:0000256" key="9">
    <source>
        <dbReference type="ARBA" id="ARBA00023136"/>
    </source>
</evidence>
<dbReference type="InterPro" id="IPR036228">
    <property type="entry name" value="ATP_synth_F0_dsu_sf_mt"/>
</dbReference>
<evidence type="ECO:0000313" key="11">
    <source>
        <dbReference type="WBParaSite" id="jg21831"/>
    </source>
</evidence>
<sequence>MSQAAKRVSASSVNWAKLSERLTPHHSAELNRLKGHNSAFSAQINQLPSDLPKVNFAALKKQLPAQAALLDGLQKQYESITIPYGTIPENFNSEITKWSQFNETRSKLHEVKSADGAIEATKLEEKWSKAPPLEHFNRQHYPEYFPHLYRDYRVPMEYQIDLLQLGLNTEEIKAISARFKDYKLPRDPSKIDMH</sequence>
<evidence type="ECO:0000256" key="2">
    <source>
        <dbReference type="ARBA" id="ARBA00006842"/>
    </source>
</evidence>
<accession>A0A915DNE8</accession>
<evidence type="ECO:0000313" key="10">
    <source>
        <dbReference type="Proteomes" id="UP000887574"/>
    </source>
</evidence>
<keyword evidence="4" id="KW-0138">CF(0)</keyword>
<protein>
    <submittedName>
        <fullName evidence="11">ATP synthase subunit d, mitochondrial</fullName>
    </submittedName>
</protein>
<dbReference type="Gene3D" id="6.10.280.70">
    <property type="match status" value="1"/>
</dbReference>
<keyword evidence="10" id="KW-1185">Reference proteome</keyword>
<dbReference type="GO" id="GO:0045259">
    <property type="term" value="C:proton-transporting ATP synthase complex"/>
    <property type="evidence" value="ECO:0007669"/>
    <property type="project" value="UniProtKB-KW"/>
</dbReference>
<keyword evidence="7" id="KW-0406">Ion transport</keyword>
<evidence type="ECO:0000256" key="1">
    <source>
        <dbReference type="ARBA" id="ARBA00004273"/>
    </source>
</evidence>
<dbReference type="InterPro" id="IPR008689">
    <property type="entry name" value="ATP_synth_F0_dsu_mt"/>
</dbReference>
<evidence type="ECO:0000256" key="7">
    <source>
        <dbReference type="ARBA" id="ARBA00023065"/>
    </source>
</evidence>
<keyword evidence="5" id="KW-0375">Hydrogen ion transport</keyword>
<evidence type="ECO:0000256" key="4">
    <source>
        <dbReference type="ARBA" id="ARBA00022547"/>
    </source>
</evidence>
<name>A0A915DNE8_9BILA</name>
<evidence type="ECO:0000256" key="5">
    <source>
        <dbReference type="ARBA" id="ARBA00022781"/>
    </source>
</evidence>
<evidence type="ECO:0000256" key="6">
    <source>
        <dbReference type="ARBA" id="ARBA00022792"/>
    </source>
</evidence>
<dbReference type="GO" id="GO:0005743">
    <property type="term" value="C:mitochondrial inner membrane"/>
    <property type="evidence" value="ECO:0007669"/>
    <property type="project" value="UniProtKB-SubCell"/>
</dbReference>
<dbReference type="WBParaSite" id="jg21831">
    <property type="protein sequence ID" value="jg21831"/>
    <property type="gene ID" value="jg21831"/>
</dbReference>
<dbReference type="Proteomes" id="UP000887574">
    <property type="component" value="Unplaced"/>
</dbReference>
<evidence type="ECO:0000256" key="8">
    <source>
        <dbReference type="ARBA" id="ARBA00023128"/>
    </source>
</evidence>
<proteinExistence type="inferred from homology"/>
<comment type="similarity">
    <text evidence="2">Belongs to the ATPase d subunit family.</text>
</comment>